<dbReference type="Pfam" id="PF11838">
    <property type="entry name" value="ERAP1_C"/>
    <property type="match status" value="1"/>
</dbReference>
<evidence type="ECO:0000259" key="7">
    <source>
        <dbReference type="Pfam" id="PF01433"/>
    </source>
</evidence>
<dbReference type="GO" id="GO:0008270">
    <property type="term" value="F:zinc ion binding"/>
    <property type="evidence" value="ECO:0007669"/>
    <property type="project" value="InterPro"/>
</dbReference>
<evidence type="ECO:0000313" key="11">
    <source>
        <dbReference type="Proteomes" id="UP000251047"/>
    </source>
</evidence>
<proteinExistence type="inferred from homology"/>
<dbReference type="FunFam" id="1.10.390.10:FF:000004">
    <property type="entry name" value="Aminopeptidase N"/>
    <property type="match status" value="1"/>
</dbReference>
<dbReference type="InterPro" id="IPR045357">
    <property type="entry name" value="Aminopeptidase_N-like_N"/>
</dbReference>
<accession>A0A364VD94</accession>
<sequence>MTSTNLTRTEAQQRSALISNVSYIIDLDLSRAADPEITTFPTVTTVRFTSQAGSTFLDARVPTVNSVVLDGTDITASAVPVGDGGLYDATTGVLLQDLAAGEHELRVEALGEYSTTGQGLHRFTDPADGEVYLYTQFETADAKRVFACFDQPDIKATYEVSVTTDPQWSLVTNNAVHSSPTSGGAGTVVHTSRVDYRLSTYLIAFCVGPWHEVRDSWTGTITRHPECAVEHTAAARERGHLQTSGELTVPLGLYCRKSLAQYLDAEELFTITKQGFDWYAEHFGVAYPFYKYDQVFCPEYNMGAMENAGCVTIRDEYIFRSAASHYQYERRADTILHELAHMWFGDLVTMAWWDDLWLNESFATWSAAMSQAGATKYTTAWVTFASKEKAWAYSQDQLSSTHPVFSNASDIVTVDANFDGITYAKGASVLKQLAEYVGLDAFLAGIRAHFVSHAWDNATFDDLLGALERTSGRDLSHWADAWLKTTGINTLHPQATVTDGVYSSFRVVQTGAQPGADELRPHRIGIGVYGVADPAGAEGANNGNSDAADHREAIVRLRSVDIDVTGAVTDVPELVGTPAGQIVLVNDRDLTYALMGLDRTSLTHATAKIDKIADPMARSLIWSAAWQMTRNAQMRAREFVALVARGAAAETELAVLEQILSQARLAVENYADPRWAATGWTILREAFLTGAQLREGSAAQLAFVRAYAGCAHSAESVQVLRTLLAGGAEAEQLVPGLTVDQDLRWLLVMAVAASGRVSGDSAEEVEALIAAEEQRDRSSSGAALAVEARCGVATPGTKREVYDSIVRDGATMTNLELRHRIAGFNRMGQRDLREPFGPEYVAHAVDLWNSLSPEMALRTAEGMYPDWDLSEQTDQAVAQLIAAEDTPAGLRRPLQEGRDRVARARAAQAADAQATFYESIGGEATFRKLVGEFYRQVRTDDILGPMYPEEDLSGAEDRLRWFLAQYWGGPEEFNARRGHPRLRMRHAPFAIDEAARDRWLTLMRNAMDTIDRQTLPDAQRAAMWEHMERVAHMLVNTAPTNRGWRA</sequence>
<dbReference type="PANTHER" id="PTHR11533:SF174">
    <property type="entry name" value="PUROMYCIN-SENSITIVE AMINOPEPTIDASE-RELATED"/>
    <property type="match status" value="1"/>
</dbReference>
<keyword evidence="5" id="KW-0408">Iron</keyword>
<dbReference type="InterPro" id="IPR009050">
    <property type="entry name" value="Globin-like_sf"/>
</dbReference>
<protein>
    <submittedName>
        <fullName evidence="10">Aminopeptidase N</fullName>
    </submittedName>
</protein>
<dbReference type="InterPro" id="IPR012778">
    <property type="entry name" value="Pept_M1_aminopeptidase"/>
</dbReference>
<dbReference type="GO" id="GO:0019825">
    <property type="term" value="F:oxygen binding"/>
    <property type="evidence" value="ECO:0007669"/>
    <property type="project" value="InterPro"/>
</dbReference>
<dbReference type="SUPFAM" id="SSF63737">
    <property type="entry name" value="Leukotriene A4 hydrolase N-terminal domain"/>
    <property type="match status" value="1"/>
</dbReference>
<dbReference type="Gene3D" id="1.10.490.10">
    <property type="entry name" value="Globins"/>
    <property type="match status" value="1"/>
</dbReference>
<dbReference type="Pfam" id="PF01152">
    <property type="entry name" value="Bac_globin"/>
    <property type="match status" value="1"/>
</dbReference>
<dbReference type="Pfam" id="PF17900">
    <property type="entry name" value="Peptidase_M1_N"/>
    <property type="match status" value="1"/>
</dbReference>
<evidence type="ECO:0000259" key="8">
    <source>
        <dbReference type="Pfam" id="PF11838"/>
    </source>
</evidence>
<evidence type="ECO:0000256" key="1">
    <source>
        <dbReference type="ARBA" id="ARBA00010136"/>
    </source>
</evidence>
<feature type="binding site" description="distal binding residue" evidence="6">
    <location>
        <position position="1032"/>
    </location>
    <ligand>
        <name>heme</name>
        <dbReference type="ChEBI" id="CHEBI:30413"/>
    </ligand>
    <ligandPart>
        <name>Fe</name>
        <dbReference type="ChEBI" id="CHEBI:18248"/>
    </ligandPart>
</feature>
<dbReference type="Gene3D" id="1.10.390.10">
    <property type="entry name" value="Neutral Protease Domain 2"/>
    <property type="match status" value="1"/>
</dbReference>
<evidence type="ECO:0000313" key="10">
    <source>
        <dbReference type="EMBL" id="RAV34632.1"/>
    </source>
</evidence>
<feature type="domain" description="ERAP1-like C-terminal" evidence="8">
    <location>
        <begin position="583"/>
        <end position="903"/>
    </location>
</feature>
<comment type="similarity">
    <text evidence="1">Belongs to the peptidase M1 family.</text>
</comment>
<dbReference type="CDD" id="cd09602">
    <property type="entry name" value="M1_APN"/>
    <property type="match status" value="1"/>
</dbReference>
<dbReference type="PANTHER" id="PTHR11533">
    <property type="entry name" value="PROTEASE M1 ZINC METALLOPROTEASE"/>
    <property type="match status" value="1"/>
</dbReference>
<dbReference type="SUPFAM" id="SSF46458">
    <property type="entry name" value="Globin-like"/>
    <property type="match status" value="1"/>
</dbReference>
<dbReference type="GO" id="GO:0005737">
    <property type="term" value="C:cytoplasm"/>
    <property type="evidence" value="ECO:0007669"/>
    <property type="project" value="TreeGrafter"/>
</dbReference>
<feature type="domain" description="Aminopeptidase N-like N-terminal" evidence="9">
    <location>
        <begin position="94"/>
        <end position="202"/>
    </location>
</feature>
<evidence type="ECO:0000256" key="4">
    <source>
        <dbReference type="ARBA" id="ARBA00022723"/>
    </source>
</evidence>
<name>A0A364VD94_9CORY</name>
<evidence type="ECO:0000256" key="3">
    <source>
        <dbReference type="ARBA" id="ARBA00022617"/>
    </source>
</evidence>
<keyword evidence="2" id="KW-0813">Transport</keyword>
<feature type="domain" description="Peptidase M1 membrane alanine aminopeptidase" evidence="7">
    <location>
        <begin position="271"/>
        <end position="482"/>
    </location>
</feature>
<dbReference type="InterPro" id="IPR050344">
    <property type="entry name" value="Peptidase_M1_aminopeptidases"/>
</dbReference>
<evidence type="ECO:0000256" key="2">
    <source>
        <dbReference type="ARBA" id="ARBA00022448"/>
    </source>
</evidence>
<dbReference type="InterPro" id="IPR027268">
    <property type="entry name" value="Peptidase_M4/M1_CTD_sf"/>
</dbReference>
<dbReference type="OrthoDB" id="100605at2"/>
<dbReference type="Pfam" id="PF01433">
    <property type="entry name" value="Peptidase_M1"/>
    <property type="match status" value="1"/>
</dbReference>
<keyword evidence="3 6" id="KW-0349">Heme</keyword>
<dbReference type="GO" id="GO:0070006">
    <property type="term" value="F:metalloaminopeptidase activity"/>
    <property type="evidence" value="ECO:0007669"/>
    <property type="project" value="TreeGrafter"/>
</dbReference>
<dbReference type="GO" id="GO:0043171">
    <property type="term" value="P:peptide catabolic process"/>
    <property type="evidence" value="ECO:0007669"/>
    <property type="project" value="TreeGrafter"/>
</dbReference>
<dbReference type="InterPro" id="IPR001486">
    <property type="entry name" value="Hemoglobin_trunc"/>
</dbReference>
<dbReference type="CDD" id="cd14771">
    <property type="entry name" value="TrHb2_Mt-trHbO-like_O"/>
    <property type="match status" value="1"/>
</dbReference>
<keyword evidence="10" id="KW-0031">Aminopeptidase</keyword>
<dbReference type="GO" id="GO:0005615">
    <property type="term" value="C:extracellular space"/>
    <property type="evidence" value="ECO:0007669"/>
    <property type="project" value="TreeGrafter"/>
</dbReference>
<keyword evidence="10" id="KW-0645">Protease</keyword>
<evidence type="ECO:0000256" key="5">
    <source>
        <dbReference type="ARBA" id="ARBA00023004"/>
    </source>
</evidence>
<dbReference type="InterPro" id="IPR014782">
    <property type="entry name" value="Peptidase_M1_dom"/>
</dbReference>
<dbReference type="Proteomes" id="UP000251047">
    <property type="component" value="Unassembled WGS sequence"/>
</dbReference>
<dbReference type="RefSeq" id="WP_112768885.1">
    <property type="nucleotide sequence ID" value="NZ_CP063191.1"/>
</dbReference>
<dbReference type="GO" id="GO:0042277">
    <property type="term" value="F:peptide binding"/>
    <property type="evidence" value="ECO:0007669"/>
    <property type="project" value="TreeGrafter"/>
</dbReference>
<dbReference type="AlphaFoldDB" id="A0A364VD94"/>
<keyword evidence="4" id="KW-0479">Metal-binding</keyword>
<keyword evidence="10" id="KW-0378">Hydrolase</keyword>
<dbReference type="Gene3D" id="2.60.40.1730">
    <property type="entry name" value="tricorn interacting facor f3 domain"/>
    <property type="match status" value="1"/>
</dbReference>
<reference evidence="10 11" key="1">
    <citation type="journal article" date="2018" name="Syst. Appl. Microbiol.">
        <title>Corynebacterium heidelbergense sp. nov., isolated from the preen glands of Egyptian geese (Alopochen aegyptiacus).</title>
        <authorList>
            <person name="Braun M.S."/>
            <person name="Wang E."/>
            <person name="Zimmermann S."/>
            <person name="Wink M."/>
        </authorList>
    </citation>
    <scope>NUCLEOTIDE SEQUENCE [LARGE SCALE GENOMIC DNA]</scope>
    <source>
        <strain evidence="10 11">DSM 104638</strain>
    </source>
</reference>
<evidence type="ECO:0000256" key="6">
    <source>
        <dbReference type="PIRSR" id="PIRSR601486-1"/>
    </source>
</evidence>
<gene>
    <name evidence="10" type="primary">pepN</name>
    <name evidence="10" type="ORF">CWC39_02195</name>
</gene>
<dbReference type="EMBL" id="PHQP01000009">
    <property type="protein sequence ID" value="RAV34632.1"/>
    <property type="molecule type" value="Genomic_DNA"/>
</dbReference>
<dbReference type="GO" id="GO:0006508">
    <property type="term" value="P:proteolysis"/>
    <property type="evidence" value="ECO:0007669"/>
    <property type="project" value="InterPro"/>
</dbReference>
<dbReference type="SUPFAM" id="SSF55486">
    <property type="entry name" value="Metalloproteases ('zincins'), catalytic domain"/>
    <property type="match status" value="1"/>
</dbReference>
<dbReference type="GO" id="GO:0020037">
    <property type="term" value="F:heme binding"/>
    <property type="evidence" value="ECO:0007669"/>
    <property type="project" value="InterPro"/>
</dbReference>
<comment type="caution">
    <text evidence="10">The sequence shown here is derived from an EMBL/GenBank/DDBJ whole genome shotgun (WGS) entry which is preliminary data.</text>
</comment>
<organism evidence="10 11">
    <name type="scientific">Corynebacterium heidelbergense</name>
    <dbReference type="NCBI Taxonomy" id="2055947"/>
    <lineage>
        <taxon>Bacteria</taxon>
        <taxon>Bacillati</taxon>
        <taxon>Actinomycetota</taxon>
        <taxon>Actinomycetes</taxon>
        <taxon>Mycobacteriales</taxon>
        <taxon>Corynebacteriaceae</taxon>
        <taxon>Corynebacterium</taxon>
    </lineage>
</organism>
<evidence type="ECO:0000259" key="9">
    <source>
        <dbReference type="Pfam" id="PF17900"/>
    </source>
</evidence>
<dbReference type="GO" id="GO:0016020">
    <property type="term" value="C:membrane"/>
    <property type="evidence" value="ECO:0007669"/>
    <property type="project" value="TreeGrafter"/>
</dbReference>
<dbReference type="InterPro" id="IPR012292">
    <property type="entry name" value="Globin/Proto"/>
</dbReference>
<dbReference type="InterPro" id="IPR042097">
    <property type="entry name" value="Aminopeptidase_N-like_N_sf"/>
</dbReference>
<dbReference type="InterPro" id="IPR024571">
    <property type="entry name" value="ERAP1-like_C_dom"/>
</dbReference>
<dbReference type="NCBIfam" id="TIGR02412">
    <property type="entry name" value="pepN_strep_liv"/>
    <property type="match status" value="1"/>
</dbReference>